<dbReference type="EMBL" id="CP025121">
    <property type="protein sequence ID" value="AYJ01523.1"/>
    <property type="molecule type" value="Genomic_DNA"/>
</dbReference>
<evidence type="ECO:0000313" key="5">
    <source>
        <dbReference type="Proteomes" id="UP000272462"/>
    </source>
</evidence>
<organism evidence="4 5">
    <name type="scientific">Ziziphus jujuba witches'-broom phytoplasma</name>
    <dbReference type="NCBI Taxonomy" id="135727"/>
    <lineage>
        <taxon>Bacteria</taxon>
        <taxon>Bacillati</taxon>
        <taxon>Mycoplasmatota</taxon>
        <taxon>Mollicutes</taxon>
        <taxon>Acholeplasmatales</taxon>
        <taxon>Acholeplasmataceae</taxon>
        <taxon>Candidatus Phytoplasma</taxon>
        <taxon>16SrV (Elm yellows group)</taxon>
    </lineage>
</organism>
<dbReference type="AlphaFoldDB" id="A0A660HNA1"/>
<dbReference type="OrthoDB" id="386237at2"/>
<gene>
    <name evidence="4" type="ORF">CWO85_03405</name>
</gene>
<evidence type="ECO:0000256" key="2">
    <source>
        <dbReference type="SAM" id="MobiDB-lite"/>
    </source>
</evidence>
<keyword evidence="3" id="KW-0472">Membrane</keyword>
<dbReference type="Proteomes" id="UP000272462">
    <property type="component" value="Chromosome"/>
</dbReference>
<name>A0A660HNA1_ZIZJU</name>
<accession>A0A660HNA1</accession>
<keyword evidence="3" id="KW-0812">Transmembrane</keyword>
<evidence type="ECO:0000313" key="4">
    <source>
        <dbReference type="EMBL" id="AYJ01523.1"/>
    </source>
</evidence>
<protein>
    <submittedName>
        <fullName evidence="4">Uncharacterized protein</fullName>
    </submittedName>
</protein>
<dbReference type="RefSeq" id="WP_121464211.1">
    <property type="nucleotide sequence ID" value="NZ_CP025121.1"/>
</dbReference>
<keyword evidence="5" id="KW-1185">Reference proteome</keyword>
<feature type="transmembrane region" description="Helical" evidence="3">
    <location>
        <begin position="17"/>
        <end position="46"/>
    </location>
</feature>
<proteinExistence type="predicted"/>
<reference evidence="4 5" key="1">
    <citation type="journal article" date="2018" name="BMC Genomics">
        <title>Comparative genome analysis of jujube witches'-broom Phytoplasma, an obligate pathogen that causes jujube witches'-broom disease.</title>
        <authorList>
            <person name="Wang J."/>
            <person name="Song L."/>
            <person name="Jiao Q."/>
            <person name="Yang S."/>
            <person name="Gao R."/>
            <person name="Lu X."/>
            <person name="Zhou G."/>
        </authorList>
    </citation>
    <scope>NUCLEOTIDE SEQUENCE [LARGE SCALE GENOMIC DNA]</scope>
    <source>
        <strain evidence="4">Jwb-nky</strain>
    </source>
</reference>
<dbReference type="KEGG" id="pzi:CWO85_03405"/>
<evidence type="ECO:0000256" key="1">
    <source>
        <dbReference type="SAM" id="Coils"/>
    </source>
</evidence>
<feature type="coiled-coil region" evidence="1">
    <location>
        <begin position="99"/>
        <end position="153"/>
    </location>
</feature>
<keyword evidence="1" id="KW-0175">Coiled coil</keyword>
<keyword evidence="3" id="KW-1133">Transmembrane helix</keyword>
<sequence>MFEIFSEKIVPFITSHWLLFTITFVLLIGPILILIIKLCQILFFIIKCNCNFLIKNLNPKKNTQTKDNDFSEPSNISISNNHPSQNENLSLIELKILEMKQKENNNRHQENSLLRLEMNQQIYQNKLEDKLEIHKLEQKIFFLEKEMQRIQNNEIIDKNRKENFSKNYDNNFSEKDNSTEENDFVKNQIPESLNKIFEKISDFENVQLLMLNKMMNDKSYYDSDKNVLYINPQDINFVKNFLIGKQKKENIKLTN</sequence>
<feature type="region of interest" description="Disordered" evidence="2">
    <location>
        <begin position="63"/>
        <end position="84"/>
    </location>
</feature>
<evidence type="ECO:0000256" key="3">
    <source>
        <dbReference type="SAM" id="Phobius"/>
    </source>
</evidence>